<proteinExistence type="predicted"/>
<keyword evidence="4 9" id="KW-1133">Transmembrane helix</keyword>
<feature type="transmembrane region" description="Helical" evidence="9">
    <location>
        <begin position="92"/>
        <end position="109"/>
    </location>
</feature>
<reference evidence="11" key="1">
    <citation type="submission" date="2020-04" db="EMBL/GenBank/DDBJ databases">
        <authorList>
            <person name="Alioto T."/>
            <person name="Alioto T."/>
            <person name="Gomez Garrido J."/>
        </authorList>
    </citation>
    <scope>NUCLEOTIDE SEQUENCE</scope>
    <source>
        <strain evidence="11">A484AB</strain>
    </source>
</reference>
<evidence type="ECO:0000259" key="10">
    <source>
        <dbReference type="Pfam" id="PF07885"/>
    </source>
</evidence>
<evidence type="ECO:0000256" key="3">
    <source>
        <dbReference type="ARBA" id="ARBA00022692"/>
    </source>
</evidence>
<dbReference type="PANTHER" id="PTHR11003">
    <property type="entry name" value="POTASSIUM CHANNEL, SUBFAMILY K"/>
    <property type="match status" value="1"/>
</dbReference>
<keyword evidence="6 9" id="KW-0472">Membrane</keyword>
<keyword evidence="5" id="KW-0406">Ion transport</keyword>
<dbReference type="InterPro" id="IPR013099">
    <property type="entry name" value="K_chnl_dom"/>
</dbReference>
<feature type="domain" description="Potassium channel" evidence="10">
    <location>
        <begin position="70"/>
        <end position="147"/>
    </location>
</feature>
<evidence type="ECO:0000256" key="7">
    <source>
        <dbReference type="ARBA" id="ARBA00023303"/>
    </source>
</evidence>
<dbReference type="PANTHER" id="PTHR11003:SF345">
    <property type="entry name" value="TWIK FAMILY OF POTASSIUM CHANNELS PROTEIN 18"/>
    <property type="match status" value="1"/>
</dbReference>
<evidence type="ECO:0000256" key="1">
    <source>
        <dbReference type="ARBA" id="ARBA00004141"/>
    </source>
</evidence>
<feature type="region of interest" description="Disordered" evidence="8">
    <location>
        <begin position="208"/>
        <end position="269"/>
    </location>
</feature>
<protein>
    <submittedName>
        <fullName evidence="11">Two pore potassium channel sup-9-like</fullName>
    </submittedName>
</protein>
<gene>
    <name evidence="11" type="ORF">PACLA_8A061107</name>
</gene>
<evidence type="ECO:0000313" key="11">
    <source>
        <dbReference type="EMBL" id="CAB3992908.1"/>
    </source>
</evidence>
<keyword evidence="12" id="KW-1185">Reference proteome</keyword>
<feature type="transmembrane region" description="Helical" evidence="9">
    <location>
        <begin position="6"/>
        <end position="27"/>
    </location>
</feature>
<evidence type="ECO:0000256" key="5">
    <source>
        <dbReference type="ARBA" id="ARBA00023065"/>
    </source>
</evidence>
<dbReference type="GO" id="GO:0022841">
    <property type="term" value="F:potassium ion leak channel activity"/>
    <property type="evidence" value="ECO:0007669"/>
    <property type="project" value="TreeGrafter"/>
</dbReference>
<feature type="compositionally biased region" description="Basic and acidic residues" evidence="8">
    <location>
        <begin position="219"/>
        <end position="236"/>
    </location>
</feature>
<dbReference type="Gene3D" id="1.10.287.70">
    <property type="match status" value="1"/>
</dbReference>
<sequence length="386" mass="42970">MVPETTWGRLFCILYALFGIPITALMLRSVGNRITEWIIAIIKQFDRRVYNRETENAELKSAVIAFGLLWLIILVPAIGFSSLETDWNYLEAVYYCFITFSTIGFGDLVPTALRADSHVESQVFVEFADLLYLVIGLAIMSSVVVAISGVIETKTQMLVDPMEAFRRIDMENLNSVAVKKLGLKMNGPNSLNSSMGHQARRASEIPNGVMNRRGSRFPNWEDQKLQERNSVDRIDHVGPAPVISIPKQPSSSRHSESSKESSNGTARKNDHLIVPVELNSSACSPSISPQPPPVFKSNKVTPLDENDSEDQDGIVNDICETVDEAMFSIEGAEVSDDDEGSKASGHTDESSITGIYDLQNEHDKVMRIESKESFKLRQSKHWEDNA</sequence>
<evidence type="ECO:0000313" key="12">
    <source>
        <dbReference type="Proteomes" id="UP001152795"/>
    </source>
</evidence>
<feature type="transmembrane region" description="Helical" evidence="9">
    <location>
        <begin position="62"/>
        <end position="80"/>
    </location>
</feature>
<keyword evidence="7 11" id="KW-0407">Ion channel</keyword>
<keyword evidence="2" id="KW-0813">Transport</keyword>
<feature type="region of interest" description="Disordered" evidence="8">
    <location>
        <begin position="281"/>
        <end position="312"/>
    </location>
</feature>
<dbReference type="OrthoDB" id="415460at2759"/>
<dbReference type="GO" id="GO:0030322">
    <property type="term" value="P:stabilization of membrane potential"/>
    <property type="evidence" value="ECO:0007669"/>
    <property type="project" value="TreeGrafter"/>
</dbReference>
<evidence type="ECO:0000256" key="4">
    <source>
        <dbReference type="ARBA" id="ARBA00022989"/>
    </source>
</evidence>
<dbReference type="EMBL" id="CACRXK020002148">
    <property type="protein sequence ID" value="CAB3992908.1"/>
    <property type="molecule type" value="Genomic_DNA"/>
</dbReference>
<evidence type="ECO:0000256" key="8">
    <source>
        <dbReference type="SAM" id="MobiDB-lite"/>
    </source>
</evidence>
<dbReference type="InterPro" id="IPR003280">
    <property type="entry name" value="2pore_dom_K_chnl"/>
</dbReference>
<dbReference type="Proteomes" id="UP001152795">
    <property type="component" value="Unassembled WGS sequence"/>
</dbReference>
<dbReference type="Pfam" id="PF07885">
    <property type="entry name" value="Ion_trans_2"/>
    <property type="match status" value="2"/>
</dbReference>
<dbReference type="SUPFAM" id="SSF81324">
    <property type="entry name" value="Voltage-gated potassium channels"/>
    <property type="match status" value="1"/>
</dbReference>
<dbReference type="GO" id="GO:0015271">
    <property type="term" value="F:outward rectifier potassium channel activity"/>
    <property type="evidence" value="ECO:0007669"/>
    <property type="project" value="TreeGrafter"/>
</dbReference>
<dbReference type="AlphaFoldDB" id="A0A6S7GLL4"/>
<evidence type="ECO:0000256" key="2">
    <source>
        <dbReference type="ARBA" id="ARBA00022448"/>
    </source>
</evidence>
<keyword evidence="3 9" id="KW-0812">Transmembrane</keyword>
<feature type="domain" description="Potassium channel" evidence="10">
    <location>
        <begin position="1"/>
        <end position="35"/>
    </location>
</feature>
<evidence type="ECO:0000256" key="6">
    <source>
        <dbReference type="ARBA" id="ARBA00023136"/>
    </source>
</evidence>
<comment type="caution">
    <text evidence="11">The sequence shown here is derived from an EMBL/GenBank/DDBJ whole genome shotgun (WGS) entry which is preliminary data.</text>
</comment>
<name>A0A6S7GLL4_PARCT</name>
<evidence type="ECO:0000256" key="9">
    <source>
        <dbReference type="SAM" id="Phobius"/>
    </source>
</evidence>
<dbReference type="GO" id="GO:0005886">
    <property type="term" value="C:plasma membrane"/>
    <property type="evidence" value="ECO:0007669"/>
    <property type="project" value="TreeGrafter"/>
</dbReference>
<accession>A0A6S7GLL4</accession>
<feature type="transmembrane region" description="Helical" evidence="9">
    <location>
        <begin position="130"/>
        <end position="151"/>
    </location>
</feature>
<feature type="region of interest" description="Disordered" evidence="8">
    <location>
        <begin position="332"/>
        <end position="358"/>
    </location>
</feature>
<comment type="subcellular location">
    <subcellularLocation>
        <location evidence="1">Membrane</location>
        <topology evidence="1">Multi-pass membrane protein</topology>
    </subcellularLocation>
</comment>
<organism evidence="11 12">
    <name type="scientific">Paramuricea clavata</name>
    <name type="common">Red gorgonian</name>
    <name type="synonym">Violescent sea-whip</name>
    <dbReference type="NCBI Taxonomy" id="317549"/>
    <lineage>
        <taxon>Eukaryota</taxon>
        <taxon>Metazoa</taxon>
        <taxon>Cnidaria</taxon>
        <taxon>Anthozoa</taxon>
        <taxon>Octocorallia</taxon>
        <taxon>Malacalcyonacea</taxon>
        <taxon>Plexauridae</taxon>
        <taxon>Paramuricea</taxon>
    </lineage>
</organism>